<gene>
    <name evidence="5" type="ORF">AB0I48_16965</name>
</gene>
<comment type="caution">
    <text evidence="5">The sequence shown here is derived from an EMBL/GenBank/DDBJ whole genome shotgun (WGS) entry which is preliminary data.</text>
</comment>
<dbReference type="SMART" id="SM00345">
    <property type="entry name" value="HTH_GNTR"/>
    <property type="match status" value="1"/>
</dbReference>
<dbReference type="Pfam" id="PF07702">
    <property type="entry name" value="UTRA"/>
    <property type="match status" value="1"/>
</dbReference>
<evidence type="ECO:0000313" key="6">
    <source>
        <dbReference type="Proteomes" id="UP001551695"/>
    </source>
</evidence>
<dbReference type="CDD" id="cd07377">
    <property type="entry name" value="WHTH_GntR"/>
    <property type="match status" value="1"/>
</dbReference>
<keyword evidence="3" id="KW-0804">Transcription</keyword>
<dbReference type="PANTHER" id="PTHR44846:SF17">
    <property type="entry name" value="GNTR-FAMILY TRANSCRIPTIONAL REGULATOR"/>
    <property type="match status" value="1"/>
</dbReference>
<dbReference type="RefSeq" id="WP_357784589.1">
    <property type="nucleotide sequence ID" value="NZ_JBFAKC010000006.1"/>
</dbReference>
<evidence type="ECO:0000256" key="3">
    <source>
        <dbReference type="ARBA" id="ARBA00023163"/>
    </source>
</evidence>
<dbReference type="PROSITE" id="PS50949">
    <property type="entry name" value="HTH_GNTR"/>
    <property type="match status" value="1"/>
</dbReference>
<keyword evidence="2" id="KW-0238">DNA-binding</keyword>
<dbReference type="SUPFAM" id="SSF46785">
    <property type="entry name" value="Winged helix' DNA-binding domain"/>
    <property type="match status" value="1"/>
</dbReference>
<dbReference type="PRINTS" id="PR00035">
    <property type="entry name" value="HTHGNTR"/>
</dbReference>
<evidence type="ECO:0000313" key="5">
    <source>
        <dbReference type="EMBL" id="MEV0709254.1"/>
    </source>
</evidence>
<dbReference type="InterPro" id="IPR000524">
    <property type="entry name" value="Tscrpt_reg_HTH_GntR"/>
</dbReference>
<dbReference type="PANTHER" id="PTHR44846">
    <property type="entry name" value="MANNOSYL-D-GLYCERATE TRANSPORT/METABOLISM SYSTEM REPRESSOR MNGR-RELATED"/>
    <property type="match status" value="1"/>
</dbReference>
<dbReference type="Gene3D" id="1.10.10.10">
    <property type="entry name" value="Winged helix-like DNA-binding domain superfamily/Winged helix DNA-binding domain"/>
    <property type="match status" value="1"/>
</dbReference>
<accession>A0ABV3FUZ9</accession>
<evidence type="ECO:0000256" key="2">
    <source>
        <dbReference type="ARBA" id="ARBA00023125"/>
    </source>
</evidence>
<dbReference type="Proteomes" id="UP001551695">
    <property type="component" value="Unassembled WGS sequence"/>
</dbReference>
<name>A0ABV3FUZ9_9NOCA</name>
<organism evidence="5 6">
    <name type="scientific">Nocardia aurea</name>
    <dbReference type="NCBI Taxonomy" id="2144174"/>
    <lineage>
        <taxon>Bacteria</taxon>
        <taxon>Bacillati</taxon>
        <taxon>Actinomycetota</taxon>
        <taxon>Actinomycetes</taxon>
        <taxon>Mycobacteriales</taxon>
        <taxon>Nocardiaceae</taxon>
        <taxon>Nocardia</taxon>
    </lineage>
</organism>
<sequence>MSGYRDVADSLREDIQSGDYAPGSTLPKQNELAERFGVNIKTVRQAVALLESEGLVTPIRRRGTVVRERPPMKRMGTERYAKSKWKYGDTVAFAADREASGRPWKPTDQTQKVTLLEADAEVAEAYGIAPNTRVYERARTVRESGQPTHTLASYYLPEVVEGTPLVDPTPGPAGRGGGLAVLTMQGYEPDHMTETIFARMPTPDEVKTLELPAGEPVMILTRRTFTADNVLVEFARGVHAASRFSWTYDFKLPD</sequence>
<dbReference type="SMART" id="SM00866">
    <property type="entry name" value="UTRA"/>
    <property type="match status" value="1"/>
</dbReference>
<dbReference type="Gene3D" id="3.40.1410.10">
    <property type="entry name" value="Chorismate lyase-like"/>
    <property type="match status" value="1"/>
</dbReference>
<feature type="domain" description="HTH gntR-type" evidence="4">
    <location>
        <begin position="1"/>
        <end position="69"/>
    </location>
</feature>
<dbReference type="InterPro" id="IPR050679">
    <property type="entry name" value="Bact_HTH_transcr_reg"/>
</dbReference>
<dbReference type="InterPro" id="IPR036390">
    <property type="entry name" value="WH_DNA-bd_sf"/>
</dbReference>
<dbReference type="InterPro" id="IPR011663">
    <property type="entry name" value="UTRA"/>
</dbReference>
<reference evidence="5 6" key="1">
    <citation type="submission" date="2024-06" db="EMBL/GenBank/DDBJ databases">
        <title>The Natural Products Discovery Center: Release of the First 8490 Sequenced Strains for Exploring Actinobacteria Biosynthetic Diversity.</title>
        <authorList>
            <person name="Kalkreuter E."/>
            <person name="Kautsar S.A."/>
            <person name="Yang D."/>
            <person name="Bader C.D."/>
            <person name="Teijaro C.N."/>
            <person name="Fluegel L."/>
            <person name="Davis C.M."/>
            <person name="Simpson J.R."/>
            <person name="Lauterbach L."/>
            <person name="Steele A.D."/>
            <person name="Gui C."/>
            <person name="Meng S."/>
            <person name="Li G."/>
            <person name="Viehrig K."/>
            <person name="Ye F."/>
            <person name="Su P."/>
            <person name="Kiefer A.F."/>
            <person name="Nichols A."/>
            <person name="Cepeda A.J."/>
            <person name="Yan W."/>
            <person name="Fan B."/>
            <person name="Jiang Y."/>
            <person name="Adhikari A."/>
            <person name="Zheng C.-J."/>
            <person name="Schuster L."/>
            <person name="Cowan T.M."/>
            <person name="Smanski M.J."/>
            <person name="Chevrette M.G."/>
            <person name="De Carvalho L.P.S."/>
            <person name="Shen B."/>
        </authorList>
    </citation>
    <scope>NUCLEOTIDE SEQUENCE [LARGE SCALE GENOMIC DNA]</scope>
    <source>
        <strain evidence="5 6">NPDC050403</strain>
    </source>
</reference>
<keyword evidence="6" id="KW-1185">Reference proteome</keyword>
<dbReference type="SUPFAM" id="SSF64288">
    <property type="entry name" value="Chorismate lyase-like"/>
    <property type="match status" value="1"/>
</dbReference>
<evidence type="ECO:0000256" key="1">
    <source>
        <dbReference type="ARBA" id="ARBA00023015"/>
    </source>
</evidence>
<evidence type="ECO:0000259" key="4">
    <source>
        <dbReference type="PROSITE" id="PS50949"/>
    </source>
</evidence>
<dbReference type="EMBL" id="JBFAKC010000006">
    <property type="protein sequence ID" value="MEV0709254.1"/>
    <property type="molecule type" value="Genomic_DNA"/>
</dbReference>
<keyword evidence="1" id="KW-0805">Transcription regulation</keyword>
<dbReference type="Pfam" id="PF00392">
    <property type="entry name" value="GntR"/>
    <property type="match status" value="1"/>
</dbReference>
<dbReference type="InterPro" id="IPR036388">
    <property type="entry name" value="WH-like_DNA-bd_sf"/>
</dbReference>
<proteinExistence type="predicted"/>
<dbReference type="InterPro" id="IPR028978">
    <property type="entry name" value="Chorismate_lyase_/UTRA_dom_sf"/>
</dbReference>
<protein>
    <submittedName>
        <fullName evidence="5">GntR family transcriptional regulator</fullName>
    </submittedName>
</protein>